<dbReference type="PROSITE" id="PS50056">
    <property type="entry name" value="TYR_PHOSPHATASE_2"/>
    <property type="match status" value="1"/>
</dbReference>
<dbReference type="PANTHER" id="PTHR10159:SF519">
    <property type="entry name" value="DUAL SPECIFICITY PROTEIN PHOSPHATASE MPK3"/>
    <property type="match status" value="1"/>
</dbReference>
<evidence type="ECO:0000313" key="8">
    <source>
        <dbReference type="EMBL" id="QGY99810.1"/>
    </source>
</evidence>
<evidence type="ECO:0000256" key="1">
    <source>
        <dbReference type="ARBA" id="ARBA00022801"/>
    </source>
</evidence>
<keyword evidence="1" id="KW-0378">Hydrolase</keyword>
<dbReference type="Pfam" id="PF00782">
    <property type="entry name" value="DSPc"/>
    <property type="match status" value="1"/>
</dbReference>
<evidence type="ECO:0000256" key="2">
    <source>
        <dbReference type="ARBA" id="ARBA00022912"/>
    </source>
</evidence>
<dbReference type="EMBL" id="MN696167">
    <property type="protein sequence ID" value="QGY99668.1"/>
    <property type="molecule type" value="Genomic_DNA"/>
</dbReference>
<protein>
    <submittedName>
        <fullName evidence="4 5">ORF66</fullName>
    </submittedName>
</protein>
<evidence type="ECO:0000313" key="7">
    <source>
        <dbReference type="EMBL" id="QGY99668.1"/>
    </source>
</evidence>
<evidence type="ECO:0000313" key="6">
    <source>
        <dbReference type="EMBL" id="QGY99384.1"/>
    </source>
</evidence>
<dbReference type="GO" id="GO:0004721">
    <property type="term" value="F:phosphoprotein phosphatase activity"/>
    <property type="evidence" value="ECO:0007669"/>
    <property type="project" value="UniProtKB-KW"/>
</dbReference>
<sequence>MTTKVLVHCHAGISRSPTAVIYYFMRKYQIDYEAALQMVNRKRRVAPSDQFVDMLRNRCHYVFRENKKCVVVF</sequence>
<dbReference type="EMBL" id="MN696171">
    <property type="protein sequence ID" value="QGZ00235.1"/>
    <property type="molecule type" value="Genomic_DNA"/>
</dbReference>
<dbReference type="KEGG" id="vg:921391"/>
<dbReference type="OrthoDB" id="12612at10239"/>
<dbReference type="SUPFAM" id="SSF52799">
    <property type="entry name" value="(Phosphotyrosine protein) phosphatases II"/>
    <property type="match status" value="1"/>
</dbReference>
<evidence type="ECO:0000313" key="5">
    <source>
        <dbReference type="EMBL" id="AIU37133.1"/>
    </source>
</evidence>
<dbReference type="InterPro" id="IPR000387">
    <property type="entry name" value="Tyr_Pase_dom"/>
</dbReference>
<dbReference type="Gene3D" id="3.90.190.10">
    <property type="entry name" value="Protein tyrosine phosphatase superfamily"/>
    <property type="match status" value="1"/>
</dbReference>
<dbReference type="CDD" id="cd14498">
    <property type="entry name" value="DSP"/>
    <property type="match status" value="1"/>
</dbReference>
<dbReference type="EMBL" id="MN696165">
    <property type="protein sequence ID" value="QGY99384.1"/>
    <property type="molecule type" value="Genomic_DNA"/>
</dbReference>
<evidence type="ECO:0000259" key="3">
    <source>
        <dbReference type="PROSITE" id="PS50056"/>
    </source>
</evidence>
<dbReference type="EMBL" id="KM217575">
    <property type="protein sequence ID" value="AIU36991.1"/>
    <property type="molecule type" value="Genomic_DNA"/>
</dbReference>
<accession>A0A097P1F9</accession>
<organism evidence="4">
    <name type="scientific">Cydia pomonella granulosis virus</name>
    <name type="common">CpGV</name>
    <name type="synonym">Cydia pomonella granulovirus</name>
    <dbReference type="NCBI Taxonomy" id="28289"/>
    <lineage>
        <taxon>Viruses</taxon>
        <taxon>Viruses incertae sedis</taxon>
        <taxon>Naldaviricetes</taxon>
        <taxon>Lefavirales</taxon>
        <taxon>Baculoviridae</taxon>
        <taxon>Betabaculovirus</taxon>
        <taxon>Betabaculovirus cypomonellae</taxon>
    </lineage>
</organism>
<evidence type="ECO:0000313" key="9">
    <source>
        <dbReference type="EMBL" id="QGZ00235.1"/>
    </source>
</evidence>
<organismHost>
    <name type="scientific">Cydia pomonella</name>
    <name type="common">Codling moth</name>
    <dbReference type="NCBI Taxonomy" id="82600"/>
</organismHost>
<dbReference type="PANTHER" id="PTHR10159">
    <property type="entry name" value="DUAL SPECIFICITY PROTEIN PHOSPHATASE"/>
    <property type="match status" value="1"/>
</dbReference>
<dbReference type="InterPro" id="IPR000340">
    <property type="entry name" value="Dual-sp_phosphatase_cat-dom"/>
</dbReference>
<reference evidence="4" key="1">
    <citation type="journal article" date="2014" name="Proc. Natl. Acad. Sci. U.S.A.">
        <title>Baculovirus resistance in codling moth is virus isolate-dependent and the consequence of a mutation in viral gene pe38.</title>
        <authorList>
            <person name="Gebhardt M.M."/>
            <person name="Eberle K.E."/>
            <person name="Radtke P."/>
            <person name="Jehle J.A."/>
        </authorList>
    </citation>
    <scope>NUCLEOTIDE SEQUENCE</scope>
    <source>
        <strain evidence="5">CpGV-I12</strain>
        <strain evidence="4">CpGV-M</strain>
    </source>
</reference>
<name>A0A097P1F9_GVCP</name>
<proteinExistence type="predicted"/>
<dbReference type="EMBL" id="KM217576">
    <property type="protein sequence ID" value="AIU37133.1"/>
    <property type="molecule type" value="Genomic_DNA"/>
</dbReference>
<dbReference type="EMBL" id="MN696168">
    <property type="protein sequence ID" value="QGY99810.1"/>
    <property type="molecule type" value="Genomic_DNA"/>
</dbReference>
<keyword evidence="2" id="KW-0904">Protein phosphatase</keyword>
<feature type="domain" description="Tyrosine specific protein phosphatases" evidence="3">
    <location>
        <begin position="1"/>
        <end position="43"/>
    </location>
</feature>
<dbReference type="PROSITE" id="PS00383">
    <property type="entry name" value="TYR_PHOSPHATASE_1"/>
    <property type="match status" value="1"/>
</dbReference>
<dbReference type="InterPro" id="IPR016130">
    <property type="entry name" value="Tyr_Pase_AS"/>
</dbReference>
<dbReference type="InterPro" id="IPR029021">
    <property type="entry name" value="Prot-tyrosine_phosphatase-like"/>
</dbReference>
<reference evidence="6" key="2">
    <citation type="journal article" date="2019" name="Virology">
        <title>Single nucleotide polymorphism (SNP) frequencies and distribution reveal complex genetic composition of seven novel natural isolates of Cydia pomonella granulovirus.</title>
        <authorList>
            <person name="Fan J."/>
            <person name="Wennmann J.T."/>
            <person name="Wang D."/>
            <person name="Jehle J.A."/>
        </authorList>
    </citation>
    <scope>NUCLEOTIDE SEQUENCE</scope>
    <source>
        <strain evidence="6">CpGV-ALE</strain>
        <strain evidence="7">CpGV-KS1</strain>
        <strain evidence="8">CpGV-KS2</strain>
        <strain evidence="9">CpGV-ZY</strain>
    </source>
</reference>
<gene>
    <name evidence="4" type="primary">orf66</name>
</gene>
<evidence type="ECO:0000313" key="4">
    <source>
        <dbReference type="EMBL" id="AIU36991.1"/>
    </source>
</evidence>